<keyword evidence="2" id="KW-1185">Reference proteome</keyword>
<dbReference type="EMBL" id="RKLR01000001">
    <property type="protein sequence ID" value="MBX0322313.1"/>
    <property type="molecule type" value="Genomic_DNA"/>
</dbReference>
<evidence type="ECO:0000313" key="2">
    <source>
        <dbReference type="Proteomes" id="UP001430377"/>
    </source>
</evidence>
<dbReference type="Proteomes" id="UP001430377">
    <property type="component" value="Unassembled WGS sequence"/>
</dbReference>
<name>A0AAW4PL92_9EURY</name>
<reference evidence="1 2" key="1">
    <citation type="submission" date="2021-06" db="EMBL/GenBank/DDBJ databases">
        <title>Halomicroarcula sp. a new haloarchaeum isolated from saline soil.</title>
        <authorList>
            <person name="Duran-Viseras A."/>
            <person name="Sanchez-Porro C."/>
            <person name="Ventosa A."/>
        </authorList>
    </citation>
    <scope>NUCLEOTIDE SEQUENCE [LARGE SCALE GENOMIC DNA]</scope>
    <source>
        <strain evidence="1 2">F13</strain>
    </source>
</reference>
<dbReference type="Pfam" id="PF06348">
    <property type="entry name" value="DUF1059"/>
    <property type="match status" value="1"/>
</dbReference>
<gene>
    <name evidence="1" type="ORF">EGH21_04605</name>
</gene>
<evidence type="ECO:0000313" key="1">
    <source>
        <dbReference type="EMBL" id="MBX0322313.1"/>
    </source>
</evidence>
<comment type="caution">
    <text evidence="1">The sequence shown here is derived from an EMBL/GenBank/DDBJ whole genome shotgun (WGS) entry which is preliminary data.</text>
</comment>
<proteinExistence type="predicted"/>
<protein>
    <submittedName>
        <fullName evidence="1">DUF1059 domain-containing protein</fullName>
    </submittedName>
</protein>
<dbReference type="AlphaFoldDB" id="A0AAW4PL92"/>
<sequence length="74" mass="8242">MKRCSHPGCSWRAIAPADDAVWGQYARHLVAEHSTTVDADIPSGIVQLKFEADEDWITVPVEEARALQAERHSD</sequence>
<organism evidence="1 2">
    <name type="scientific">Haloarcula rubra</name>
    <dbReference type="NCBI Taxonomy" id="2487747"/>
    <lineage>
        <taxon>Archaea</taxon>
        <taxon>Methanobacteriati</taxon>
        <taxon>Methanobacteriota</taxon>
        <taxon>Stenosarchaea group</taxon>
        <taxon>Halobacteria</taxon>
        <taxon>Halobacteriales</taxon>
        <taxon>Haloarculaceae</taxon>
        <taxon>Haloarcula</taxon>
    </lineage>
</organism>
<dbReference type="InterPro" id="IPR009409">
    <property type="entry name" value="DUF1059"/>
</dbReference>
<dbReference type="RefSeq" id="WP_220617275.1">
    <property type="nucleotide sequence ID" value="NZ_RKLR01000001.1"/>
</dbReference>
<accession>A0AAW4PL92</accession>